<accession>A0A3N5XXS8</accession>
<evidence type="ECO:0000259" key="7">
    <source>
        <dbReference type="PROSITE" id="PS50885"/>
    </source>
</evidence>
<dbReference type="SMART" id="SM00304">
    <property type="entry name" value="HAMP"/>
    <property type="match status" value="1"/>
</dbReference>
<dbReference type="SUPFAM" id="SSF58104">
    <property type="entry name" value="Methyl-accepting chemotaxis protein (MCP) signaling domain"/>
    <property type="match status" value="1"/>
</dbReference>
<feature type="domain" description="HAMP" evidence="7">
    <location>
        <begin position="79"/>
        <end position="133"/>
    </location>
</feature>
<evidence type="ECO:0000256" key="2">
    <source>
        <dbReference type="ARBA" id="ARBA00023224"/>
    </source>
</evidence>
<dbReference type="GO" id="GO:0004888">
    <property type="term" value="F:transmembrane signaling receptor activity"/>
    <property type="evidence" value="ECO:0007669"/>
    <property type="project" value="InterPro"/>
</dbReference>
<dbReference type="InterPro" id="IPR004089">
    <property type="entry name" value="MCPsignal_dom"/>
</dbReference>
<dbReference type="RefSeq" id="WP_124028821.1">
    <property type="nucleotide sequence ID" value="NZ_JBHRSN010000014.1"/>
</dbReference>
<dbReference type="PANTHER" id="PTHR32089:SF112">
    <property type="entry name" value="LYSOZYME-LIKE PROTEIN-RELATED"/>
    <property type="match status" value="1"/>
</dbReference>
<dbReference type="GO" id="GO:0007165">
    <property type="term" value="P:signal transduction"/>
    <property type="evidence" value="ECO:0007669"/>
    <property type="project" value="UniProtKB-KW"/>
</dbReference>
<sequence>MQAFWQLYDVIERTFFYTLTRKIIGNITFLFLFQVANFYLFYQVAATPAEERTSLTSAMITLFVLGTFSFAFTIFYLHYLIVRPVKALLNTLNDINHTRGDLSTRLPAFTRDEFREVSEAYNLFASNLSDLVHQIHNDANKSSDANQVMANVVKDVNEQVAKQKSMSHEINESTQTVSHSISNIVSASEQVTMTNKRNLVNAEDANQNLSESKQQIEKITALLQQFSSTVQGLQANAENVRNILRMVEEFADQTNLLALNAAIEAARAGEAGRGFAVVADEVRTLSAKVADATQQISHFLNDMETLVGETQEESTRLVNVSDEMQSSIKGTSDTFATMMQDFIQNIEAFKLIMSSVTALQHQHEHTSSSTELITQLSDDIQHKMQVANQEANQAKQLALATQNGLNQFVE</sequence>
<dbReference type="PANTHER" id="PTHR32089">
    <property type="entry name" value="METHYL-ACCEPTING CHEMOTAXIS PROTEIN MCPB"/>
    <property type="match status" value="1"/>
</dbReference>
<proteinExistence type="inferred from homology"/>
<keyword evidence="2 4" id="KW-0807">Transducer</keyword>
<comment type="caution">
    <text evidence="8">The sequence shown here is derived from an EMBL/GenBank/DDBJ whole genome shotgun (WGS) entry which is preliminary data.</text>
</comment>
<dbReference type="OrthoDB" id="2489132at2"/>
<feature type="transmembrane region" description="Helical" evidence="5">
    <location>
        <begin position="23"/>
        <end position="42"/>
    </location>
</feature>
<evidence type="ECO:0000313" key="9">
    <source>
        <dbReference type="Proteomes" id="UP000275281"/>
    </source>
</evidence>
<feature type="domain" description="Methyl-accepting transducer" evidence="6">
    <location>
        <begin position="138"/>
        <end position="381"/>
    </location>
</feature>
<dbReference type="GO" id="GO:0006935">
    <property type="term" value="P:chemotaxis"/>
    <property type="evidence" value="ECO:0007669"/>
    <property type="project" value="InterPro"/>
</dbReference>
<gene>
    <name evidence="8" type="ORF">DRW07_15305</name>
</gene>
<evidence type="ECO:0000256" key="4">
    <source>
        <dbReference type="PROSITE-ProRule" id="PRU00284"/>
    </source>
</evidence>
<reference evidence="8 9" key="1">
    <citation type="submission" date="2018-11" db="EMBL/GenBank/DDBJ databases">
        <authorList>
            <person name="Ye M.-Q."/>
            <person name="Du Z.-J."/>
        </authorList>
    </citation>
    <scope>NUCLEOTIDE SEQUENCE [LARGE SCALE GENOMIC DNA]</scope>
    <source>
        <strain evidence="8 9">U0105</strain>
    </source>
</reference>
<keyword evidence="5" id="KW-0472">Membrane</keyword>
<organism evidence="8 9">
    <name type="scientific">Alteromonas sediminis</name>
    <dbReference type="NCBI Taxonomy" id="2259342"/>
    <lineage>
        <taxon>Bacteria</taxon>
        <taxon>Pseudomonadati</taxon>
        <taxon>Pseudomonadota</taxon>
        <taxon>Gammaproteobacteria</taxon>
        <taxon>Alteromonadales</taxon>
        <taxon>Alteromonadaceae</taxon>
        <taxon>Alteromonas/Salinimonas group</taxon>
        <taxon>Alteromonas</taxon>
    </lineage>
</organism>
<keyword evidence="5" id="KW-1133">Transmembrane helix</keyword>
<dbReference type="SMART" id="SM00283">
    <property type="entry name" value="MA"/>
    <property type="match status" value="1"/>
</dbReference>
<dbReference type="PROSITE" id="PS50885">
    <property type="entry name" value="HAMP"/>
    <property type="match status" value="1"/>
</dbReference>
<protein>
    <submittedName>
        <fullName evidence="8">Methyl-accepting chemotaxis protein</fullName>
    </submittedName>
</protein>
<dbReference type="EMBL" id="RPOK01000005">
    <property type="protein sequence ID" value="RPJ65273.1"/>
    <property type="molecule type" value="Genomic_DNA"/>
</dbReference>
<dbReference type="InterPro" id="IPR003660">
    <property type="entry name" value="HAMP_dom"/>
</dbReference>
<comment type="similarity">
    <text evidence="3">Belongs to the methyl-accepting chemotaxis (MCP) protein family.</text>
</comment>
<dbReference type="PROSITE" id="PS50111">
    <property type="entry name" value="CHEMOTAXIS_TRANSDUC_2"/>
    <property type="match status" value="1"/>
</dbReference>
<evidence type="ECO:0000256" key="3">
    <source>
        <dbReference type="ARBA" id="ARBA00029447"/>
    </source>
</evidence>
<evidence type="ECO:0000256" key="5">
    <source>
        <dbReference type="SAM" id="Phobius"/>
    </source>
</evidence>
<evidence type="ECO:0000256" key="1">
    <source>
        <dbReference type="ARBA" id="ARBA00004370"/>
    </source>
</evidence>
<dbReference type="PRINTS" id="PR00260">
    <property type="entry name" value="CHEMTRNSDUCR"/>
</dbReference>
<dbReference type="Proteomes" id="UP000275281">
    <property type="component" value="Unassembled WGS sequence"/>
</dbReference>
<dbReference type="Pfam" id="PF00015">
    <property type="entry name" value="MCPsignal"/>
    <property type="match status" value="1"/>
</dbReference>
<evidence type="ECO:0000313" key="8">
    <source>
        <dbReference type="EMBL" id="RPJ65273.1"/>
    </source>
</evidence>
<name>A0A3N5XXS8_9ALTE</name>
<feature type="transmembrane region" description="Helical" evidence="5">
    <location>
        <begin position="54"/>
        <end position="77"/>
    </location>
</feature>
<dbReference type="InterPro" id="IPR004090">
    <property type="entry name" value="Chemotax_Me-accpt_rcpt"/>
</dbReference>
<keyword evidence="9" id="KW-1185">Reference proteome</keyword>
<dbReference type="Pfam" id="PF00672">
    <property type="entry name" value="HAMP"/>
    <property type="match status" value="1"/>
</dbReference>
<dbReference type="Gene3D" id="1.10.287.950">
    <property type="entry name" value="Methyl-accepting chemotaxis protein"/>
    <property type="match status" value="1"/>
</dbReference>
<comment type="subcellular location">
    <subcellularLocation>
        <location evidence="1">Membrane</location>
    </subcellularLocation>
</comment>
<dbReference type="GO" id="GO:0016020">
    <property type="term" value="C:membrane"/>
    <property type="evidence" value="ECO:0007669"/>
    <property type="project" value="UniProtKB-SubCell"/>
</dbReference>
<keyword evidence="5" id="KW-0812">Transmembrane</keyword>
<dbReference type="CDD" id="cd06225">
    <property type="entry name" value="HAMP"/>
    <property type="match status" value="1"/>
</dbReference>
<dbReference type="AlphaFoldDB" id="A0A3N5XXS8"/>
<evidence type="ECO:0000259" key="6">
    <source>
        <dbReference type="PROSITE" id="PS50111"/>
    </source>
</evidence>